<evidence type="ECO:0000256" key="7">
    <source>
        <dbReference type="RuleBase" id="RU004020"/>
    </source>
</evidence>
<proteinExistence type="inferred from homology"/>
<keyword evidence="10" id="KW-1185">Reference proteome</keyword>
<evidence type="ECO:0000256" key="6">
    <source>
        <dbReference type="ARBA" id="ARBA00023242"/>
    </source>
</evidence>
<feature type="non-terminal residue" evidence="9">
    <location>
        <position position="119"/>
    </location>
</feature>
<protein>
    <submittedName>
        <fullName evidence="9">HSFY1 protein</fullName>
    </submittedName>
</protein>
<dbReference type="GO" id="GO:0005634">
    <property type="term" value="C:nucleus"/>
    <property type="evidence" value="ECO:0007669"/>
    <property type="project" value="UniProtKB-SubCell"/>
</dbReference>
<organism evidence="9 10">
    <name type="scientific">Baryphthengus martii</name>
    <name type="common">Rufous motmot</name>
    <dbReference type="NCBI Taxonomy" id="176943"/>
    <lineage>
        <taxon>Eukaryota</taxon>
        <taxon>Metazoa</taxon>
        <taxon>Chordata</taxon>
        <taxon>Craniata</taxon>
        <taxon>Vertebrata</taxon>
        <taxon>Euteleostomi</taxon>
        <taxon>Archelosauria</taxon>
        <taxon>Archosauria</taxon>
        <taxon>Dinosauria</taxon>
        <taxon>Saurischia</taxon>
        <taxon>Theropoda</taxon>
        <taxon>Coelurosauria</taxon>
        <taxon>Aves</taxon>
        <taxon>Neognathae</taxon>
        <taxon>Neoaves</taxon>
        <taxon>Telluraves</taxon>
        <taxon>Coraciimorphae</taxon>
        <taxon>Coraciiformes</taxon>
        <taxon>Momotidae</taxon>
        <taxon>Baryphthengus</taxon>
    </lineage>
</organism>
<dbReference type="SMART" id="SM00415">
    <property type="entry name" value="HSF"/>
    <property type="match status" value="1"/>
</dbReference>
<evidence type="ECO:0000256" key="5">
    <source>
        <dbReference type="ARBA" id="ARBA00023163"/>
    </source>
</evidence>
<evidence type="ECO:0000313" key="10">
    <source>
        <dbReference type="Proteomes" id="UP000578343"/>
    </source>
</evidence>
<keyword evidence="4" id="KW-0238">DNA-binding</keyword>
<dbReference type="FunFam" id="1.10.10.10:FF:000349">
    <property type="entry name" value="Heat shock transcription factor, Y-linked"/>
    <property type="match status" value="1"/>
</dbReference>
<dbReference type="Gene3D" id="1.10.10.10">
    <property type="entry name" value="Winged helix-like DNA-binding domain superfamily/Winged helix DNA-binding domain"/>
    <property type="match status" value="1"/>
</dbReference>
<name>A0A7K9ED02_BARMA</name>
<dbReference type="InterPro" id="IPR036388">
    <property type="entry name" value="WH-like_DNA-bd_sf"/>
</dbReference>
<keyword evidence="3" id="KW-0805">Transcription regulation</keyword>
<evidence type="ECO:0000313" key="9">
    <source>
        <dbReference type="EMBL" id="NXG74515.1"/>
    </source>
</evidence>
<dbReference type="PANTHER" id="PTHR10015:SF336">
    <property type="entry name" value="HEAT SHOCK TRANSCRIPTION FACTOR, Y-LINKED"/>
    <property type="match status" value="1"/>
</dbReference>
<reference evidence="9 10" key="1">
    <citation type="submission" date="2019-09" db="EMBL/GenBank/DDBJ databases">
        <title>Bird 10,000 Genomes (B10K) Project - Family phase.</title>
        <authorList>
            <person name="Zhang G."/>
        </authorList>
    </citation>
    <scope>NUCLEOTIDE SEQUENCE [LARGE SCALE GENOMIC DNA]</scope>
    <source>
        <strain evidence="9">B10K-DU-001-21</strain>
        <tissue evidence="9">Muscle</tissue>
    </source>
</reference>
<comment type="caution">
    <text evidence="9">The sequence shown here is derived from an EMBL/GenBank/DDBJ whole genome shotgun (WGS) entry which is preliminary data.</text>
</comment>
<feature type="domain" description="HSF-type DNA-binding" evidence="8">
    <location>
        <begin position="1"/>
        <end position="119"/>
    </location>
</feature>
<evidence type="ECO:0000256" key="1">
    <source>
        <dbReference type="ARBA" id="ARBA00004123"/>
    </source>
</evidence>
<dbReference type="PANTHER" id="PTHR10015">
    <property type="entry name" value="HEAT SHOCK TRANSCRIPTION FACTOR"/>
    <property type="match status" value="1"/>
</dbReference>
<evidence type="ECO:0000256" key="2">
    <source>
        <dbReference type="ARBA" id="ARBA00006403"/>
    </source>
</evidence>
<dbReference type="InterPro" id="IPR000232">
    <property type="entry name" value="HSF_DNA-bd"/>
</dbReference>
<evidence type="ECO:0000256" key="3">
    <source>
        <dbReference type="ARBA" id="ARBA00023015"/>
    </source>
</evidence>
<dbReference type="GO" id="GO:0003700">
    <property type="term" value="F:DNA-binding transcription factor activity"/>
    <property type="evidence" value="ECO:0007669"/>
    <property type="project" value="InterPro"/>
</dbReference>
<dbReference type="SUPFAM" id="SSF46785">
    <property type="entry name" value="Winged helix' DNA-binding domain"/>
    <property type="match status" value="1"/>
</dbReference>
<dbReference type="Pfam" id="PF00447">
    <property type="entry name" value="HSF_DNA-bind"/>
    <property type="match status" value="1"/>
</dbReference>
<feature type="non-terminal residue" evidence="9">
    <location>
        <position position="1"/>
    </location>
</feature>
<dbReference type="OrthoDB" id="6418155at2759"/>
<evidence type="ECO:0000256" key="4">
    <source>
        <dbReference type="ARBA" id="ARBA00023125"/>
    </source>
</evidence>
<accession>A0A7K9ED02</accession>
<dbReference type="AlphaFoldDB" id="A0A7K9ED02"/>
<keyword evidence="6" id="KW-0539">Nucleus</keyword>
<keyword evidence="5" id="KW-0804">Transcription</keyword>
<dbReference type="GO" id="GO:0043565">
    <property type="term" value="F:sequence-specific DNA binding"/>
    <property type="evidence" value="ECO:0007669"/>
    <property type="project" value="InterPro"/>
</dbReference>
<sequence length="119" mass="13971">LSLSFPQKLRKIVESDLFRSIWWSWCGKCVVIDEELFKKEVLCRTGPLRIFATQSMKSFLRQMNVYGFTKVPQDSERSASLPEFLAQEDAASAHSQVLYYHNPSFTREHPQLLEKCKRR</sequence>
<evidence type="ECO:0000259" key="8">
    <source>
        <dbReference type="SMART" id="SM00415"/>
    </source>
</evidence>
<dbReference type="EMBL" id="VWZK01011734">
    <property type="protein sequence ID" value="NXG74515.1"/>
    <property type="molecule type" value="Genomic_DNA"/>
</dbReference>
<dbReference type="Proteomes" id="UP000578343">
    <property type="component" value="Unassembled WGS sequence"/>
</dbReference>
<dbReference type="InterPro" id="IPR036390">
    <property type="entry name" value="WH_DNA-bd_sf"/>
</dbReference>
<comment type="similarity">
    <text evidence="2 7">Belongs to the HSF family.</text>
</comment>
<comment type="subcellular location">
    <subcellularLocation>
        <location evidence="1">Nucleus</location>
    </subcellularLocation>
</comment>
<gene>
    <name evidence="9" type="primary">Hsfy1</name>
    <name evidence="9" type="ORF">BARMAR_R13916</name>
</gene>